<dbReference type="OMA" id="ECEKHGG"/>
<dbReference type="STRING" id="1156394.T0PV95"/>
<dbReference type="InterPro" id="IPR001611">
    <property type="entry name" value="Leu-rich_rpt"/>
</dbReference>
<dbReference type="PROSITE" id="PS51450">
    <property type="entry name" value="LRR"/>
    <property type="match status" value="2"/>
</dbReference>
<evidence type="ECO:0000313" key="6">
    <source>
        <dbReference type="Proteomes" id="UP000030762"/>
    </source>
</evidence>
<evidence type="ECO:0000256" key="2">
    <source>
        <dbReference type="ARBA" id="ARBA00022737"/>
    </source>
</evidence>
<dbReference type="InParanoid" id="T0PV95"/>
<dbReference type="Pfam" id="PF13855">
    <property type="entry name" value="LRR_8"/>
    <property type="match status" value="2"/>
</dbReference>
<dbReference type="InterPro" id="IPR050216">
    <property type="entry name" value="LRR_domain-containing"/>
</dbReference>
<evidence type="ECO:0000256" key="3">
    <source>
        <dbReference type="SAM" id="Coils"/>
    </source>
</evidence>
<accession>T0PV95</accession>
<feature type="region of interest" description="Disordered" evidence="4">
    <location>
        <begin position="1339"/>
        <end position="1392"/>
    </location>
</feature>
<feature type="compositionally biased region" description="Basic and acidic residues" evidence="4">
    <location>
        <begin position="1366"/>
        <end position="1379"/>
    </location>
</feature>
<dbReference type="InterPro" id="IPR032675">
    <property type="entry name" value="LRR_dom_sf"/>
</dbReference>
<keyword evidence="1" id="KW-0433">Leucine-rich repeat</keyword>
<name>T0PV95_SAPDV</name>
<dbReference type="eggNOG" id="KOG0619">
    <property type="taxonomic scope" value="Eukaryota"/>
</dbReference>
<keyword evidence="6" id="KW-1185">Reference proteome</keyword>
<dbReference type="VEuPathDB" id="FungiDB:SDRG_12882"/>
<sequence length="1392" mass="155875">MDPTDPTTTPNAFPFDELCGDNILYTPPDEESKARQRVALKAPVLNIHKEYAASGSYEQARATIHAISTKYEAKVLSNNERYLREQKASQYKTKFLETRRLATTGPPTLNTMAVLIERRRHHADDMLKHENDADFQAQEKTRTIQTAMCRSYGSGMLDLKALRIDLVPDTVFSTFLLQMARFIKEINISRNEFRELSSAFCAAFPSCEWLNASENSLITLSHDIGRWTRLHTLLLDCNKLGGLPETLPTSLQHLSVPRNRLRTAPFLHRLVHLVTLDLSHNLLVHLPNALYELHLLRTLSCAKNELLSLALLPMPAAPRRFNGPASDPVATSSVADWSESTDPASGAVIYYNIKTKTVTRQRPDVLGPDPNAIPKLRLHPSPNQQSIEPSADAPSMSFPGGWEILPGARTSYRNHSTHETFTCVPPELDRYDRFMHIKRLNVANNSIDELPVSLGLMHALQVLNVGHNRLWTLPDALCQLANLTHLLAPANCITSLPDGFVHFPLLQELDLKLNRLAGLPPDIGKLATLTVLDVSSNHLERVPGSLLQLRQLTTLRLTGNPSLVVPSAAAQAMGLSSVFAEIQNQIYVEARGAPPEPHQVQAGIVDECVTTDVHVHKEIMELIAAAKTTHVLDCHWRNLTTLPPQLFELSHLQVQVYRAHDVGAHLYQELRLTGHNLGSVPAQVALLPTLRLLNLRQNRLVTMNASCIPRPCPWEELDLENNSLAFLPDTLAHATKLRVLRVGCNLLTGLPTAMDGLSQLEQCHAPHNHLQSLPSSLAQLASLRVLDVSNNRLSTLEAFDFATAVGLREFKANRNSLSSLPASIASASLHDLSLSGNRFELFPLVACGMQHLKRLWMQSNKLQELPVDFGNLQTLEMVEFEGNPLRSPPPSVLAQGIRDIQVYLQKRVERVLELQSLLDAVPYGFQRDHFVPRTRNLLTTNLAFLTPDDLREFEDKVDKYVNGAFFEAPSIRGVDLVQQLQATQHDRAQTARRAVLEDVLQLCRLIQTKRWLDKVDFRYDLTRPWGLHAEETPCFMLNPTALYDDWEDVPSILHVIEKRVGRGFTEEAFRHAPDVVVDALTHYQGVYGPVGIAHHRVPFRCGCEDMLRKGTTHEPCYKFGWVLVQSLTSYEEAARRVKEDAQIEHALKEVRAQVHSFLTTTRDGKARLFKEAKKLKAERKARKKRITKQLPGLRKAIGLRKADVVVATQKNVLDKTIAGDAWTDENAKAAEALVKTIEEDIAQQEEHIKDMEAVVKTLKHELRQTFNHYVTEIVDMLLGTTGKEIRDRIVTNQRIKAIRKQLRRPWDAGFDVFQAQYLGLPRPPSPRNNSELSDVIEDDLDADDYDGSASEAISSVVSSADEADNKDDADTKGAPKEVDAAADPNDSDDSDI</sequence>
<dbReference type="PANTHER" id="PTHR48051">
    <property type="match status" value="1"/>
</dbReference>
<gene>
    <name evidence="5" type="ORF">SDRG_12882</name>
</gene>
<dbReference type="InterPro" id="IPR003591">
    <property type="entry name" value="Leu-rich_rpt_typical-subtyp"/>
</dbReference>
<dbReference type="Gene3D" id="3.80.10.10">
    <property type="entry name" value="Ribonuclease Inhibitor"/>
    <property type="match status" value="5"/>
</dbReference>
<dbReference type="EMBL" id="JH767184">
    <property type="protein sequence ID" value="EQC29419.1"/>
    <property type="molecule type" value="Genomic_DNA"/>
</dbReference>
<dbReference type="OrthoDB" id="676979at2759"/>
<dbReference type="SMART" id="SM00369">
    <property type="entry name" value="LRR_TYP"/>
    <property type="match status" value="10"/>
</dbReference>
<keyword evidence="3" id="KW-0175">Coiled coil</keyword>
<dbReference type="Proteomes" id="UP000030762">
    <property type="component" value="Unassembled WGS sequence"/>
</dbReference>
<proteinExistence type="predicted"/>
<dbReference type="RefSeq" id="XP_008617186.1">
    <property type="nucleotide sequence ID" value="XM_008618964.1"/>
</dbReference>
<evidence type="ECO:0000256" key="1">
    <source>
        <dbReference type="ARBA" id="ARBA00022614"/>
    </source>
</evidence>
<protein>
    <submittedName>
        <fullName evidence="5">Uncharacterized protein</fullName>
    </submittedName>
</protein>
<dbReference type="GeneID" id="19953609"/>
<dbReference type="GO" id="GO:0005737">
    <property type="term" value="C:cytoplasm"/>
    <property type="evidence" value="ECO:0007669"/>
    <property type="project" value="TreeGrafter"/>
</dbReference>
<reference evidence="5 6" key="1">
    <citation type="submission" date="2012-04" db="EMBL/GenBank/DDBJ databases">
        <title>The Genome Sequence of Saprolegnia declina VS20.</title>
        <authorList>
            <consortium name="The Broad Institute Genome Sequencing Platform"/>
            <person name="Russ C."/>
            <person name="Nusbaum C."/>
            <person name="Tyler B."/>
            <person name="van West P."/>
            <person name="Dieguez-Uribeondo J."/>
            <person name="de Bruijn I."/>
            <person name="Tripathy S."/>
            <person name="Jiang R."/>
            <person name="Young S.K."/>
            <person name="Zeng Q."/>
            <person name="Gargeya S."/>
            <person name="Fitzgerald M."/>
            <person name="Haas B."/>
            <person name="Abouelleil A."/>
            <person name="Alvarado L."/>
            <person name="Arachchi H.M."/>
            <person name="Berlin A."/>
            <person name="Chapman S.B."/>
            <person name="Goldberg J."/>
            <person name="Griggs A."/>
            <person name="Gujja S."/>
            <person name="Hansen M."/>
            <person name="Howarth C."/>
            <person name="Imamovic A."/>
            <person name="Larimer J."/>
            <person name="McCowen C."/>
            <person name="Montmayeur A."/>
            <person name="Murphy C."/>
            <person name="Neiman D."/>
            <person name="Pearson M."/>
            <person name="Priest M."/>
            <person name="Roberts A."/>
            <person name="Saif S."/>
            <person name="Shea T."/>
            <person name="Sisk P."/>
            <person name="Sykes S."/>
            <person name="Wortman J."/>
            <person name="Nusbaum C."/>
            <person name="Birren B."/>
        </authorList>
    </citation>
    <scope>NUCLEOTIDE SEQUENCE [LARGE SCALE GENOMIC DNA]</scope>
    <source>
        <strain evidence="5 6">VS20</strain>
    </source>
</reference>
<keyword evidence="2" id="KW-0677">Repeat</keyword>
<feature type="coiled-coil region" evidence="3">
    <location>
        <begin position="1227"/>
        <end position="1261"/>
    </location>
</feature>
<dbReference type="PANTHER" id="PTHR48051:SF46">
    <property type="entry name" value="LEUCINE RICH REPEAT-CONTAINING DOMAIN PROTEIN"/>
    <property type="match status" value="1"/>
</dbReference>
<dbReference type="SUPFAM" id="SSF52058">
    <property type="entry name" value="L domain-like"/>
    <property type="match status" value="2"/>
</dbReference>
<evidence type="ECO:0000256" key="4">
    <source>
        <dbReference type="SAM" id="MobiDB-lite"/>
    </source>
</evidence>
<evidence type="ECO:0000313" key="5">
    <source>
        <dbReference type="EMBL" id="EQC29419.1"/>
    </source>
</evidence>
<organism evidence="5 6">
    <name type="scientific">Saprolegnia diclina (strain VS20)</name>
    <dbReference type="NCBI Taxonomy" id="1156394"/>
    <lineage>
        <taxon>Eukaryota</taxon>
        <taxon>Sar</taxon>
        <taxon>Stramenopiles</taxon>
        <taxon>Oomycota</taxon>
        <taxon>Saprolegniomycetes</taxon>
        <taxon>Saprolegniales</taxon>
        <taxon>Saprolegniaceae</taxon>
        <taxon>Saprolegnia</taxon>
    </lineage>
</organism>
<dbReference type="SMART" id="SM00364">
    <property type="entry name" value="LRR_BAC"/>
    <property type="match status" value="14"/>
</dbReference>
<feature type="compositionally biased region" description="Low complexity" evidence="4">
    <location>
        <begin position="1348"/>
        <end position="1360"/>
    </location>
</feature>